<proteinExistence type="predicted"/>
<keyword evidence="1" id="KW-0472">Membrane</keyword>
<dbReference type="PaxDb" id="1198114-AciX9_0770"/>
<dbReference type="Proteomes" id="UP000000343">
    <property type="component" value="Chromosome"/>
</dbReference>
<organism evidence="4">
    <name type="scientific">Granulicella tundricola (strain ATCC BAA-1859 / DSM 23138 / MP5ACTX9)</name>
    <dbReference type="NCBI Taxonomy" id="1198114"/>
    <lineage>
        <taxon>Bacteria</taxon>
        <taxon>Pseudomonadati</taxon>
        <taxon>Acidobacteriota</taxon>
        <taxon>Terriglobia</taxon>
        <taxon>Terriglobales</taxon>
        <taxon>Acidobacteriaceae</taxon>
        <taxon>Granulicella</taxon>
    </lineage>
</organism>
<evidence type="ECO:0000313" key="3">
    <source>
        <dbReference type="EMBL" id="ADW67839.1"/>
    </source>
</evidence>
<dbReference type="eggNOG" id="COG1835">
    <property type="taxonomic scope" value="Bacteria"/>
</dbReference>
<dbReference type="PANTHER" id="PTHR23028">
    <property type="entry name" value="ACETYLTRANSFERASE"/>
    <property type="match status" value="1"/>
</dbReference>
<dbReference type="AlphaFoldDB" id="E8X0H5"/>
<dbReference type="STRING" id="1198114.AciX9_0770"/>
<feature type="transmembrane region" description="Helical" evidence="1">
    <location>
        <begin position="20"/>
        <end position="39"/>
    </location>
</feature>
<dbReference type="GO" id="GO:0016020">
    <property type="term" value="C:membrane"/>
    <property type="evidence" value="ECO:0007669"/>
    <property type="project" value="TreeGrafter"/>
</dbReference>
<keyword evidence="4" id="KW-1185">Reference proteome</keyword>
<evidence type="ECO:0000259" key="2">
    <source>
        <dbReference type="Pfam" id="PF01757"/>
    </source>
</evidence>
<feature type="transmembrane region" description="Helical" evidence="1">
    <location>
        <begin position="284"/>
        <end position="302"/>
    </location>
</feature>
<dbReference type="HOGENOM" id="CLU_005679_2_5_0"/>
<evidence type="ECO:0000256" key="1">
    <source>
        <dbReference type="SAM" id="Phobius"/>
    </source>
</evidence>
<dbReference type="KEGG" id="acm:AciX9_0770"/>
<protein>
    <submittedName>
        <fullName evidence="3">Acyltransferase 3</fullName>
    </submittedName>
</protein>
<feature type="transmembrane region" description="Helical" evidence="1">
    <location>
        <begin position="243"/>
        <end position="263"/>
    </location>
</feature>
<keyword evidence="3" id="KW-0012">Acyltransferase</keyword>
<keyword evidence="1" id="KW-1133">Transmembrane helix</keyword>
<feature type="transmembrane region" description="Helical" evidence="1">
    <location>
        <begin position="107"/>
        <end position="125"/>
    </location>
</feature>
<feature type="transmembrane region" description="Helical" evidence="1">
    <location>
        <begin position="186"/>
        <end position="207"/>
    </location>
</feature>
<feature type="transmembrane region" description="Helical" evidence="1">
    <location>
        <begin position="145"/>
        <end position="166"/>
    </location>
</feature>
<reference evidence="4" key="1">
    <citation type="submission" date="2011-01" db="EMBL/GenBank/DDBJ databases">
        <title>Complete sequence of chromosome of Acidobacterium sp. MP5ACTX9.</title>
        <authorList>
            <consortium name="US DOE Joint Genome Institute"/>
            <person name="Lucas S."/>
            <person name="Copeland A."/>
            <person name="Lapidus A."/>
            <person name="Cheng J.-F."/>
            <person name="Goodwin L."/>
            <person name="Pitluck S."/>
            <person name="Teshima H."/>
            <person name="Detter J.C."/>
            <person name="Han C."/>
            <person name="Tapia R."/>
            <person name="Land M."/>
            <person name="Hauser L."/>
            <person name="Kyrpides N."/>
            <person name="Ivanova N."/>
            <person name="Ovchinnikova G."/>
            <person name="Pagani I."/>
            <person name="Rawat S.R."/>
            <person name="Mannisto M."/>
            <person name="Haggblom M.M."/>
            <person name="Woyke T."/>
        </authorList>
    </citation>
    <scope>NUCLEOTIDE SEQUENCE [LARGE SCALE GENOMIC DNA]</scope>
    <source>
        <strain evidence="4">MP5ACTX9</strain>
    </source>
</reference>
<evidence type="ECO:0000313" key="4">
    <source>
        <dbReference type="Proteomes" id="UP000000343"/>
    </source>
</evidence>
<dbReference type="OrthoDB" id="9796461at2"/>
<dbReference type="InterPro" id="IPR002656">
    <property type="entry name" value="Acyl_transf_3_dom"/>
</dbReference>
<keyword evidence="3" id="KW-0808">Transferase</keyword>
<sequence>MFFHFTPPHPAFLTPLLDNAYVFVGFFFLISGFVLAYNYADRPTLSKRSFWVARLSRVYPVYLLVLALSIPFVVIAERPAHTYFDWILGIVLTPFALQSWSPILATYWNTVAWTVPAEIALYFLFPYLLKLLKSVNHRIATPGRLIALIGVIWIVGLIPHTTYLLLNPDHLTAPATRYTYAYWLRALKYSPPAYICTFTAGVLLARLHGILTLKPAHRTLLAAIALGGLALFFATAVDQIPYVLIHGCLLLPLFAMLLLGLAGPGVITSAFSWKPLVKIGETTFSLYLIHFNAFLLIHYYHLPERLHIARFDPWISYIVIIAVAFGILRFYEGPARKFVLKTFTPNPA</sequence>
<dbReference type="PANTHER" id="PTHR23028:SF53">
    <property type="entry name" value="ACYL_TRANSF_3 DOMAIN-CONTAINING PROTEIN"/>
    <property type="match status" value="1"/>
</dbReference>
<feature type="transmembrane region" description="Helical" evidence="1">
    <location>
        <begin position="314"/>
        <end position="331"/>
    </location>
</feature>
<name>E8X0H5_GRATM</name>
<dbReference type="InterPro" id="IPR050879">
    <property type="entry name" value="Acyltransferase_3"/>
</dbReference>
<feature type="transmembrane region" description="Helical" evidence="1">
    <location>
        <begin position="219"/>
        <end position="237"/>
    </location>
</feature>
<dbReference type="Pfam" id="PF01757">
    <property type="entry name" value="Acyl_transf_3"/>
    <property type="match status" value="1"/>
</dbReference>
<keyword evidence="1" id="KW-0812">Transmembrane</keyword>
<gene>
    <name evidence="3" type="ordered locus">AciX9_0770</name>
</gene>
<dbReference type="GO" id="GO:0016747">
    <property type="term" value="F:acyltransferase activity, transferring groups other than amino-acyl groups"/>
    <property type="evidence" value="ECO:0007669"/>
    <property type="project" value="InterPro"/>
</dbReference>
<feature type="transmembrane region" description="Helical" evidence="1">
    <location>
        <begin position="59"/>
        <end position="76"/>
    </location>
</feature>
<feature type="domain" description="Acyltransferase 3" evidence="2">
    <location>
        <begin position="2"/>
        <end position="327"/>
    </location>
</feature>
<dbReference type="GO" id="GO:0009103">
    <property type="term" value="P:lipopolysaccharide biosynthetic process"/>
    <property type="evidence" value="ECO:0007669"/>
    <property type="project" value="TreeGrafter"/>
</dbReference>
<dbReference type="EMBL" id="CP002480">
    <property type="protein sequence ID" value="ADW67839.1"/>
    <property type="molecule type" value="Genomic_DNA"/>
</dbReference>
<accession>E8X0H5</accession>